<name>A0A4R2JZN0_9PSEU</name>
<evidence type="ECO:0000259" key="2">
    <source>
        <dbReference type="Pfam" id="PF00652"/>
    </source>
</evidence>
<comment type="caution">
    <text evidence="3">The sequence shown here is derived from an EMBL/GenBank/DDBJ whole genome shotgun (WGS) entry which is preliminary data.</text>
</comment>
<keyword evidence="3" id="KW-0430">Lectin</keyword>
<evidence type="ECO:0000256" key="1">
    <source>
        <dbReference type="SAM" id="SignalP"/>
    </source>
</evidence>
<dbReference type="AlphaFoldDB" id="A0A4R2JZN0"/>
<dbReference type="GO" id="GO:0030246">
    <property type="term" value="F:carbohydrate binding"/>
    <property type="evidence" value="ECO:0007669"/>
    <property type="project" value="UniProtKB-KW"/>
</dbReference>
<evidence type="ECO:0000313" key="4">
    <source>
        <dbReference type="Proteomes" id="UP000295680"/>
    </source>
</evidence>
<feature type="domain" description="Ricin B lectin" evidence="2">
    <location>
        <begin position="44"/>
        <end position="135"/>
    </location>
</feature>
<sequence>MKRLTTILALAGLLVAAGTLPATAATTDRTAETSNKCEQKNRYQNRGSGYYLDASGGGGKGTKVITWDWNGGANQYWCMERASEGGWYFHPSYNLNLCMDSPDSREDSPVIWNCKGNANQRFNVSGNLIWLRRSGWYVTDDGRGSQVFMSARPSDFGRDAYWD</sequence>
<dbReference type="Proteomes" id="UP000295680">
    <property type="component" value="Unassembled WGS sequence"/>
</dbReference>
<dbReference type="InterPro" id="IPR035992">
    <property type="entry name" value="Ricin_B-like_lectins"/>
</dbReference>
<dbReference type="Pfam" id="PF00652">
    <property type="entry name" value="Ricin_B_lectin"/>
    <property type="match status" value="1"/>
</dbReference>
<dbReference type="CDD" id="cd00161">
    <property type="entry name" value="beta-trefoil_Ricin-like"/>
    <property type="match status" value="1"/>
</dbReference>
<dbReference type="SUPFAM" id="SSF50370">
    <property type="entry name" value="Ricin B-like lectins"/>
    <property type="match status" value="1"/>
</dbReference>
<dbReference type="Gene3D" id="2.80.10.50">
    <property type="match status" value="2"/>
</dbReference>
<keyword evidence="1" id="KW-0732">Signal</keyword>
<dbReference type="EMBL" id="SLWS01000002">
    <property type="protein sequence ID" value="TCO62896.1"/>
    <property type="molecule type" value="Genomic_DNA"/>
</dbReference>
<reference evidence="3 4" key="1">
    <citation type="submission" date="2019-03" db="EMBL/GenBank/DDBJ databases">
        <title>Genomic Encyclopedia of Type Strains, Phase IV (KMG-IV): sequencing the most valuable type-strain genomes for metagenomic binning, comparative biology and taxonomic classification.</title>
        <authorList>
            <person name="Goeker M."/>
        </authorList>
    </citation>
    <scope>NUCLEOTIDE SEQUENCE [LARGE SCALE GENOMIC DNA]</scope>
    <source>
        <strain evidence="3 4">DSM 45934</strain>
    </source>
</reference>
<keyword evidence="4" id="KW-1185">Reference proteome</keyword>
<proteinExistence type="predicted"/>
<accession>A0A4R2JZN0</accession>
<dbReference type="InterPro" id="IPR000772">
    <property type="entry name" value="Ricin_B_lectin"/>
</dbReference>
<protein>
    <submittedName>
        <fullName evidence="3">Ricin-type beta-trefoil lectin protein</fullName>
    </submittedName>
</protein>
<gene>
    <name evidence="3" type="ORF">EV192_1021036</name>
</gene>
<feature type="signal peptide" evidence="1">
    <location>
        <begin position="1"/>
        <end position="24"/>
    </location>
</feature>
<evidence type="ECO:0000313" key="3">
    <source>
        <dbReference type="EMBL" id="TCO62896.1"/>
    </source>
</evidence>
<organism evidence="3 4">
    <name type="scientific">Actinocrispum wychmicini</name>
    <dbReference type="NCBI Taxonomy" id="1213861"/>
    <lineage>
        <taxon>Bacteria</taxon>
        <taxon>Bacillati</taxon>
        <taxon>Actinomycetota</taxon>
        <taxon>Actinomycetes</taxon>
        <taxon>Pseudonocardiales</taxon>
        <taxon>Pseudonocardiaceae</taxon>
        <taxon>Actinocrispum</taxon>
    </lineage>
</organism>
<feature type="chain" id="PRO_5020876733" evidence="1">
    <location>
        <begin position="25"/>
        <end position="163"/>
    </location>
</feature>
<dbReference type="RefSeq" id="WP_165960371.1">
    <property type="nucleotide sequence ID" value="NZ_SLWS01000002.1"/>
</dbReference>